<dbReference type="SUPFAM" id="SSF69322">
    <property type="entry name" value="Tricorn protease domain 2"/>
    <property type="match status" value="1"/>
</dbReference>
<protein>
    <submittedName>
        <fullName evidence="3">Uncharacterized protein</fullName>
    </submittedName>
</protein>
<dbReference type="AlphaFoldDB" id="A0A9J7BTM8"/>
<accession>A0A9J7BTM8</accession>
<evidence type="ECO:0000313" key="4">
    <source>
        <dbReference type="Proteomes" id="UP001059380"/>
    </source>
</evidence>
<gene>
    <name evidence="3" type="ORF">MOP44_00090</name>
</gene>
<feature type="chain" id="PRO_5039900764" evidence="2">
    <location>
        <begin position="23"/>
        <end position="417"/>
    </location>
</feature>
<feature type="signal peptide" evidence="2">
    <location>
        <begin position="1"/>
        <end position="22"/>
    </location>
</feature>
<sequence>MKTRAFLIACLCGGLCTAGVSAQRGPGSSNPEATNDSAGVSAYVYVSATVANTHRAQIYAFAAASDGKLTQVADAPFPYNVTFLATNGLYLFGSDASGTYIHAYQIGPEGSLRPAASTSVVQAKNGCDSAGALFLDHTGATIYNVDYYGAGCSDAAYQAFAVEKTTGSLRLVNQTPAGMTGSILRFAGNNSFAYGANCGRSKTSIYGYIRKGDGSLERLDTRITVPAGASDQLWCPHLAAADTTNHVAVAMYPTSNGHQVSGPYQLATYTQDENGTLTTSSTSENMPKVAVGEVTDIYMSPSGKLLAVAGSNGLQLFRFNGSNPITPLTGLLTRQEVDQMFWDNDDHLYALGQAAGKLWVFTATEESFASAPGSPWPIPGAQNIIVQPWPLPWSTTQPGAAQSARADVRNTPATSLP</sequence>
<reference evidence="3" key="1">
    <citation type="submission" date="2021-04" db="EMBL/GenBank/DDBJ databases">
        <title>Phylogenetic analysis of Acidobacteriaceae.</title>
        <authorList>
            <person name="Qiu L."/>
            <person name="Zhang Q."/>
        </authorList>
    </citation>
    <scope>NUCLEOTIDE SEQUENCE</scope>
    <source>
        <strain evidence="3">DSM 25168</strain>
    </source>
</reference>
<feature type="region of interest" description="Disordered" evidence="1">
    <location>
        <begin position="394"/>
        <end position="417"/>
    </location>
</feature>
<dbReference type="KEGG" id="orp:MOP44_00090"/>
<proteinExistence type="predicted"/>
<organism evidence="3 4">
    <name type="scientific">Occallatibacter riparius</name>
    <dbReference type="NCBI Taxonomy" id="1002689"/>
    <lineage>
        <taxon>Bacteria</taxon>
        <taxon>Pseudomonadati</taxon>
        <taxon>Acidobacteriota</taxon>
        <taxon>Terriglobia</taxon>
        <taxon>Terriglobales</taxon>
        <taxon>Acidobacteriaceae</taxon>
        <taxon>Occallatibacter</taxon>
    </lineage>
</organism>
<dbReference type="Gene3D" id="2.130.10.10">
    <property type="entry name" value="YVTN repeat-like/Quinoprotein amine dehydrogenase"/>
    <property type="match status" value="1"/>
</dbReference>
<evidence type="ECO:0000256" key="2">
    <source>
        <dbReference type="SAM" id="SignalP"/>
    </source>
</evidence>
<dbReference type="Proteomes" id="UP001059380">
    <property type="component" value="Chromosome"/>
</dbReference>
<dbReference type="RefSeq" id="WP_260793853.1">
    <property type="nucleotide sequence ID" value="NZ_CP093313.1"/>
</dbReference>
<keyword evidence="2" id="KW-0732">Signal</keyword>
<dbReference type="EMBL" id="CP093313">
    <property type="protein sequence ID" value="UWZ84349.1"/>
    <property type="molecule type" value="Genomic_DNA"/>
</dbReference>
<dbReference type="InterPro" id="IPR015943">
    <property type="entry name" value="WD40/YVTN_repeat-like_dom_sf"/>
</dbReference>
<keyword evidence="4" id="KW-1185">Reference proteome</keyword>
<evidence type="ECO:0000256" key="1">
    <source>
        <dbReference type="SAM" id="MobiDB-lite"/>
    </source>
</evidence>
<name>A0A9J7BTM8_9BACT</name>
<evidence type="ECO:0000313" key="3">
    <source>
        <dbReference type="EMBL" id="UWZ84349.1"/>
    </source>
</evidence>